<keyword evidence="3" id="KW-0963">Cytoplasm</keyword>
<comment type="subcellular location">
    <subcellularLocation>
        <location evidence="1">Cytoplasm</location>
    </subcellularLocation>
</comment>
<proteinExistence type="inferred from homology"/>
<evidence type="ECO:0000313" key="7">
    <source>
        <dbReference type="Proteomes" id="UP000018458"/>
    </source>
</evidence>
<accession>E8LIF6</accession>
<comment type="similarity">
    <text evidence="2">Belongs to the universal stress protein A family.</text>
</comment>
<dbReference type="EMBL" id="AEVO01000022">
    <property type="protein sequence ID" value="EFY07683.1"/>
    <property type="molecule type" value="Genomic_DNA"/>
</dbReference>
<keyword evidence="7" id="KW-1185">Reference proteome</keyword>
<comment type="function">
    <text evidence="4">Required for resistance to DNA-damaging agents.</text>
</comment>
<dbReference type="PANTHER" id="PTHR47892">
    <property type="entry name" value="UNIVERSAL STRESS PROTEIN E"/>
    <property type="match status" value="1"/>
</dbReference>
<dbReference type="AlphaFoldDB" id="E8LIF6"/>
<dbReference type="STRING" id="762983.HMPREF9444_00468"/>
<comment type="caution">
    <text evidence="6">The sequence shown here is derived from an EMBL/GenBank/DDBJ whole genome shotgun (WGS) entry which is preliminary data.</text>
</comment>
<dbReference type="NCBIfam" id="NF008380">
    <property type="entry name" value="PRK11175.1"/>
    <property type="match status" value="1"/>
</dbReference>
<evidence type="ECO:0000259" key="5">
    <source>
        <dbReference type="Pfam" id="PF00582"/>
    </source>
</evidence>
<reference evidence="6 7" key="1">
    <citation type="submission" date="2011-01" db="EMBL/GenBank/DDBJ databases">
        <authorList>
            <person name="Weinstock G."/>
            <person name="Sodergren E."/>
            <person name="Clifton S."/>
            <person name="Fulton L."/>
            <person name="Fulton B."/>
            <person name="Courtney L."/>
            <person name="Fronick C."/>
            <person name="Harrison M."/>
            <person name="Strong C."/>
            <person name="Farmer C."/>
            <person name="Delahaunty K."/>
            <person name="Markovic C."/>
            <person name="Hall O."/>
            <person name="Minx P."/>
            <person name="Tomlinson C."/>
            <person name="Mitreva M."/>
            <person name="Hou S."/>
            <person name="Chen J."/>
            <person name="Wollam A."/>
            <person name="Pepin K.H."/>
            <person name="Johnson M."/>
            <person name="Bhonagiri V."/>
            <person name="Zhang X."/>
            <person name="Suruliraj S."/>
            <person name="Warren W."/>
            <person name="Chinwalla A."/>
            <person name="Mardis E.R."/>
            <person name="Wilson R.K."/>
        </authorList>
    </citation>
    <scope>NUCLEOTIDE SEQUENCE [LARGE SCALE GENOMIC DNA]</scope>
    <source>
        <strain evidence="7">DSM 22608 / JCM 16073 / KCTC 15190 / YIT 12066</strain>
    </source>
</reference>
<feature type="domain" description="UspA" evidence="5">
    <location>
        <begin position="155"/>
        <end position="295"/>
    </location>
</feature>
<sequence>MKKYNNLLAVIEPKRDYQVALKRAIEFARYNPNATITALRLIYDFSYDIHILNRKKENSTKEEVERVHLEALEAEIKKYANPDVHIIPKVIWAKDLGEAIIDEMINGNYDLLIKGANRHGVLDSIIFTPIDWYLLRNSPTPVVIAKEHPWDASGNIVVALDFTSGQKRNTNIKLLREAQMLATITKGKIHLINSAPVLLPTVMLEVPNYAPEVYAESILKEHQRRLIEFAKQHNIPPEQCHIEEGLPEDVIPNLCRVLAPQAVLIGSAGRSGVSAAFIGNTCEEIVDYIDADLFVYNNKTIDENKD</sequence>
<dbReference type="Pfam" id="PF00582">
    <property type="entry name" value="Usp"/>
    <property type="match status" value="2"/>
</dbReference>
<dbReference type="GO" id="GO:0005737">
    <property type="term" value="C:cytoplasm"/>
    <property type="evidence" value="ECO:0007669"/>
    <property type="project" value="UniProtKB-SubCell"/>
</dbReference>
<protein>
    <submittedName>
        <fullName evidence="6">Universal stress family protein</fullName>
    </submittedName>
</protein>
<organism evidence="6 7">
    <name type="scientific">Succinatimonas hippei (strain DSM 22608 / JCM 16073 / KCTC 15190 / YIT 12066)</name>
    <dbReference type="NCBI Taxonomy" id="762983"/>
    <lineage>
        <taxon>Bacteria</taxon>
        <taxon>Pseudomonadati</taxon>
        <taxon>Pseudomonadota</taxon>
        <taxon>Gammaproteobacteria</taxon>
        <taxon>Aeromonadales</taxon>
        <taxon>Succinivibrionaceae</taxon>
        <taxon>Succinatimonas</taxon>
    </lineage>
</organism>
<name>E8LIF6_SUCHY</name>
<evidence type="ECO:0000256" key="1">
    <source>
        <dbReference type="ARBA" id="ARBA00004496"/>
    </source>
</evidence>
<dbReference type="HOGENOM" id="CLU_049301_1_2_6"/>
<dbReference type="InterPro" id="IPR006016">
    <property type="entry name" value="UspA"/>
</dbReference>
<dbReference type="OrthoDB" id="239260at2"/>
<dbReference type="eggNOG" id="COG0589">
    <property type="taxonomic scope" value="Bacteria"/>
</dbReference>
<dbReference type="PANTHER" id="PTHR47892:SF1">
    <property type="entry name" value="UNIVERSAL STRESS PROTEIN E"/>
    <property type="match status" value="1"/>
</dbReference>
<dbReference type="SUPFAM" id="SSF52402">
    <property type="entry name" value="Adenine nucleotide alpha hydrolases-like"/>
    <property type="match status" value="2"/>
</dbReference>
<evidence type="ECO:0000313" key="6">
    <source>
        <dbReference type="EMBL" id="EFY07683.1"/>
    </source>
</evidence>
<gene>
    <name evidence="6" type="ORF">HMPREF9444_00468</name>
</gene>
<feature type="domain" description="UspA" evidence="5">
    <location>
        <begin position="4"/>
        <end position="146"/>
    </location>
</feature>
<evidence type="ECO:0000256" key="3">
    <source>
        <dbReference type="ARBA" id="ARBA00022490"/>
    </source>
</evidence>
<evidence type="ECO:0000256" key="2">
    <source>
        <dbReference type="ARBA" id="ARBA00008791"/>
    </source>
</evidence>
<evidence type="ECO:0000256" key="4">
    <source>
        <dbReference type="ARBA" id="ARBA00037131"/>
    </source>
</evidence>
<dbReference type="RefSeq" id="WP_009142689.1">
    <property type="nucleotide sequence ID" value="NZ_GL830960.1"/>
</dbReference>
<dbReference type="Gene3D" id="3.40.50.12370">
    <property type="match status" value="1"/>
</dbReference>
<dbReference type="Proteomes" id="UP000018458">
    <property type="component" value="Unassembled WGS sequence"/>
</dbReference>